<dbReference type="PANTHER" id="PTHR11735">
    <property type="entry name" value="TRNA N6-ADENOSINE THREONYLCARBAMOYLTRANSFERASE"/>
    <property type="match status" value="1"/>
</dbReference>
<gene>
    <name evidence="7" type="primary">tsaD</name>
    <name evidence="9" type="ORF">XW81_00270</name>
</gene>
<keyword evidence="7" id="KW-0963">Cytoplasm</keyword>
<proteinExistence type="inferred from homology"/>
<dbReference type="InterPro" id="IPR017861">
    <property type="entry name" value="KAE1/TsaD"/>
</dbReference>
<dbReference type="NCBIfam" id="TIGR00329">
    <property type="entry name" value="gcp_kae1"/>
    <property type="match status" value="1"/>
</dbReference>
<dbReference type="Pfam" id="PF00814">
    <property type="entry name" value="TsaD"/>
    <property type="match status" value="1"/>
</dbReference>
<evidence type="ECO:0000313" key="10">
    <source>
        <dbReference type="Proteomes" id="UP000077654"/>
    </source>
</evidence>
<reference evidence="9 10" key="1">
    <citation type="submission" date="2015-04" db="EMBL/GenBank/DDBJ databases">
        <title>Buchnera aphidicola assembly.</title>
        <authorList>
            <person name="Zhang Y."/>
        </authorList>
    </citation>
    <scope>NUCLEOTIDE SEQUENCE [LARGE SCALE GENOMIC DNA]</scope>
    <source>
        <strain evidence="9 10">SC</strain>
    </source>
</reference>
<sequence>MRILGIETSCDDTGISVYDSIEGILFNKVFSQFNSYNSYGGIVPELASRKHLEVLSKLIQNSFEEFNLDKNSINAIAYTAGPGLTGSLLIGASLAVALAFSLNIPTISVNHMEGHLLTPMLEDKKPKFPFIGLLVSGGHTQLINARGIGEYELLGESLDDAAGEVFDKVAKLLGLKYPGGSNLSKLAESGVRKNFCFPKPMINQKNLNFSFSGLKTFVSNVIKKEKFDFQTRANIAKEFEHVIVEILVEKSKRALEKLNYTTLVVSGGVSINKVLRKKLNNMMNIRKGKVFYSRPELCSDNGVMIAYVGMLRFRKFKSFDLRILVHPRWSITELKSI</sequence>
<evidence type="ECO:0000256" key="6">
    <source>
        <dbReference type="ARBA" id="ARBA00048117"/>
    </source>
</evidence>
<evidence type="ECO:0000256" key="5">
    <source>
        <dbReference type="ARBA" id="ARBA00023315"/>
    </source>
</evidence>
<feature type="binding site" evidence="7">
    <location>
        <position position="111"/>
    </location>
    <ligand>
        <name>Fe cation</name>
        <dbReference type="ChEBI" id="CHEBI:24875"/>
    </ligand>
</feature>
<feature type="binding site" evidence="7">
    <location>
        <position position="272"/>
    </location>
    <ligand>
        <name>substrate</name>
    </ligand>
</feature>
<keyword evidence="2 7" id="KW-0819">tRNA processing</keyword>
<evidence type="ECO:0000256" key="2">
    <source>
        <dbReference type="ARBA" id="ARBA00022694"/>
    </source>
</evidence>
<dbReference type="GO" id="GO:0005506">
    <property type="term" value="F:iron ion binding"/>
    <property type="evidence" value="ECO:0007669"/>
    <property type="project" value="UniProtKB-UniRule"/>
</dbReference>
<accession>A0A172WD32</accession>
<dbReference type="PANTHER" id="PTHR11735:SF6">
    <property type="entry name" value="TRNA N6-ADENOSINE THREONYLCARBAMOYLTRANSFERASE, MITOCHONDRIAL"/>
    <property type="match status" value="1"/>
</dbReference>
<feature type="domain" description="Gcp-like" evidence="8">
    <location>
        <begin position="24"/>
        <end position="307"/>
    </location>
</feature>
<dbReference type="PRINTS" id="PR00789">
    <property type="entry name" value="OSIALOPTASE"/>
</dbReference>
<feature type="binding site" evidence="7">
    <location>
        <position position="180"/>
    </location>
    <ligand>
        <name>substrate</name>
    </ligand>
</feature>
<dbReference type="NCBIfam" id="TIGR03723">
    <property type="entry name" value="T6A_TsaD_YgjD"/>
    <property type="match status" value="1"/>
</dbReference>
<feature type="binding site" evidence="7">
    <location>
        <position position="300"/>
    </location>
    <ligand>
        <name>Fe cation</name>
        <dbReference type="ChEBI" id="CHEBI:24875"/>
    </ligand>
</feature>
<name>A0A172WD32_BUCSC</name>
<comment type="catalytic activity">
    <reaction evidence="6 7">
        <text>L-threonylcarbamoyladenylate + adenosine(37) in tRNA = N(6)-L-threonylcarbamoyladenosine(37) in tRNA + AMP + H(+)</text>
        <dbReference type="Rhea" id="RHEA:37059"/>
        <dbReference type="Rhea" id="RHEA-COMP:10162"/>
        <dbReference type="Rhea" id="RHEA-COMP:10163"/>
        <dbReference type="ChEBI" id="CHEBI:15378"/>
        <dbReference type="ChEBI" id="CHEBI:73682"/>
        <dbReference type="ChEBI" id="CHEBI:74411"/>
        <dbReference type="ChEBI" id="CHEBI:74418"/>
        <dbReference type="ChEBI" id="CHEBI:456215"/>
        <dbReference type="EC" id="2.3.1.234"/>
    </reaction>
</comment>
<dbReference type="Proteomes" id="UP000077654">
    <property type="component" value="Chromosome"/>
</dbReference>
<dbReference type="InterPro" id="IPR043129">
    <property type="entry name" value="ATPase_NBD"/>
</dbReference>
<keyword evidence="10" id="KW-1185">Reference proteome</keyword>
<dbReference type="GO" id="GO:0061711">
    <property type="term" value="F:tRNA N(6)-L-threonylcarbamoyladenine synthase activity"/>
    <property type="evidence" value="ECO:0007669"/>
    <property type="project" value="UniProtKB-EC"/>
</dbReference>
<dbReference type="PATRIC" id="fig|118110.3.peg.50"/>
<comment type="cofactor">
    <cofactor evidence="7">
        <name>Fe(2+)</name>
        <dbReference type="ChEBI" id="CHEBI:29033"/>
    </cofactor>
    <text evidence="7">Binds 1 Fe(2+) ion per subunit.</text>
</comment>
<comment type="function">
    <text evidence="7">Required for the formation of a threonylcarbamoyl group on adenosine at position 37 (t(6)A37) in tRNAs that read codons beginning with adenine. Is involved in the transfer of the threonylcarbamoyl moiety of threonylcarbamoyl-AMP (TC-AMP) to the N6 group of A37, together with TsaE and TsaB. TsaD likely plays a direct catalytic role in this reaction.</text>
</comment>
<dbReference type="GO" id="GO:0005737">
    <property type="term" value="C:cytoplasm"/>
    <property type="evidence" value="ECO:0007669"/>
    <property type="project" value="UniProtKB-SubCell"/>
</dbReference>
<dbReference type="EMBL" id="CP011299">
    <property type="protein sequence ID" value="ANF16873.1"/>
    <property type="molecule type" value="Genomic_DNA"/>
</dbReference>
<keyword evidence="5 7" id="KW-0012">Acyltransferase</keyword>
<protein>
    <recommendedName>
        <fullName evidence="7">tRNA N6-adenosine threonylcarbamoyltransferase</fullName>
        <ecNumber evidence="7">2.3.1.234</ecNumber>
    </recommendedName>
    <alternativeName>
        <fullName evidence="7">N6-L-threonylcarbamoyladenine synthase</fullName>
        <shortName evidence="7">t(6)A synthase</shortName>
    </alternativeName>
    <alternativeName>
        <fullName evidence="7">t(6)A37 threonylcarbamoyladenosine biosynthesis protein TsaD</fullName>
    </alternativeName>
    <alternativeName>
        <fullName evidence="7">tRNA threonylcarbamoyladenosine biosynthesis protein TsaD</fullName>
    </alternativeName>
</protein>
<feature type="binding site" evidence="7">
    <location>
        <begin position="134"/>
        <end position="138"/>
    </location>
    <ligand>
        <name>substrate</name>
    </ligand>
</feature>
<dbReference type="RefSeq" id="WP_075473807.1">
    <property type="nucleotide sequence ID" value="NZ_CP011299.1"/>
</dbReference>
<dbReference type="CDD" id="cd24133">
    <property type="entry name" value="ASKHA_NBD_TsaD_bac"/>
    <property type="match status" value="1"/>
</dbReference>
<dbReference type="Gene3D" id="3.30.420.40">
    <property type="match status" value="2"/>
</dbReference>
<comment type="similarity">
    <text evidence="7">Belongs to the KAE1 / TsaD family.</text>
</comment>
<evidence type="ECO:0000313" key="9">
    <source>
        <dbReference type="EMBL" id="ANF16873.1"/>
    </source>
</evidence>
<comment type="subcellular location">
    <subcellularLocation>
        <location evidence="7">Cytoplasm</location>
    </subcellularLocation>
</comment>
<feature type="binding site" evidence="7">
    <location>
        <position position="115"/>
    </location>
    <ligand>
        <name>Fe cation</name>
        <dbReference type="ChEBI" id="CHEBI:24875"/>
    </ligand>
</feature>
<dbReference type="GO" id="GO:0002949">
    <property type="term" value="P:tRNA threonylcarbamoyladenosine modification"/>
    <property type="evidence" value="ECO:0007669"/>
    <property type="project" value="UniProtKB-UniRule"/>
</dbReference>
<dbReference type="FunFam" id="3.30.420.40:FF:000012">
    <property type="entry name" value="tRNA N6-adenosine threonylcarbamoyltransferase"/>
    <property type="match status" value="1"/>
</dbReference>
<dbReference type="OrthoDB" id="9806197at2"/>
<dbReference type="AlphaFoldDB" id="A0A172WD32"/>
<dbReference type="HAMAP" id="MF_01445">
    <property type="entry name" value="TsaD"/>
    <property type="match status" value="1"/>
</dbReference>
<dbReference type="InterPro" id="IPR022450">
    <property type="entry name" value="TsaD"/>
</dbReference>
<keyword evidence="4 7" id="KW-0408">Iron</keyword>
<keyword evidence="1 7" id="KW-0808">Transferase</keyword>
<feature type="binding site" evidence="7">
    <location>
        <position position="167"/>
    </location>
    <ligand>
        <name>substrate</name>
    </ligand>
</feature>
<evidence type="ECO:0000256" key="1">
    <source>
        <dbReference type="ARBA" id="ARBA00022679"/>
    </source>
</evidence>
<evidence type="ECO:0000256" key="7">
    <source>
        <dbReference type="HAMAP-Rule" id="MF_01445"/>
    </source>
</evidence>
<evidence type="ECO:0000256" key="3">
    <source>
        <dbReference type="ARBA" id="ARBA00022723"/>
    </source>
</evidence>
<comment type="caution">
    <text evidence="7">Lacks conserved residue(s) required for the propagation of feature annotation.</text>
</comment>
<evidence type="ECO:0000259" key="8">
    <source>
        <dbReference type="Pfam" id="PF00814"/>
    </source>
</evidence>
<keyword evidence="3 7" id="KW-0479">Metal-binding</keyword>
<organism evidence="9 10">
    <name type="scientific">Buchnera aphidicola subsp. Schlechtendalia chinensis</name>
    <dbReference type="NCBI Taxonomy" id="118110"/>
    <lineage>
        <taxon>Bacteria</taxon>
        <taxon>Pseudomonadati</taxon>
        <taxon>Pseudomonadota</taxon>
        <taxon>Gammaproteobacteria</taxon>
        <taxon>Enterobacterales</taxon>
        <taxon>Erwiniaceae</taxon>
        <taxon>Buchnera</taxon>
    </lineage>
</organism>
<evidence type="ECO:0000256" key="4">
    <source>
        <dbReference type="ARBA" id="ARBA00023004"/>
    </source>
</evidence>
<dbReference type="InterPro" id="IPR000905">
    <property type="entry name" value="Gcp-like_dom"/>
</dbReference>
<dbReference type="STRING" id="118110.XW81_00270"/>
<dbReference type="SUPFAM" id="SSF53067">
    <property type="entry name" value="Actin-like ATPase domain"/>
    <property type="match status" value="2"/>
</dbReference>
<dbReference type="EC" id="2.3.1.234" evidence="7"/>